<protein>
    <submittedName>
        <fullName evidence="2">DUF4367 domain-containing protein</fullName>
    </submittedName>
</protein>
<dbReference type="InterPro" id="IPR052944">
    <property type="entry name" value="Sporulation_related"/>
</dbReference>
<evidence type="ECO:0000256" key="1">
    <source>
        <dbReference type="SAM" id="SignalP"/>
    </source>
</evidence>
<dbReference type="PANTHER" id="PTHR37507">
    <property type="entry name" value="SPORULATION PROTEIN YDCC"/>
    <property type="match status" value="1"/>
</dbReference>
<feature type="chain" id="PRO_5012402295" evidence="1">
    <location>
        <begin position="24"/>
        <end position="339"/>
    </location>
</feature>
<dbReference type="SUPFAM" id="SSF89392">
    <property type="entry name" value="Prokaryotic lipoproteins and lipoprotein localization factors"/>
    <property type="match status" value="1"/>
</dbReference>
<comment type="caution">
    <text evidence="2">The sequence shown here is derived from an EMBL/GenBank/DDBJ whole genome shotgun (WGS) entry which is preliminary data.</text>
</comment>
<dbReference type="PROSITE" id="PS51257">
    <property type="entry name" value="PROKAR_LIPOPROTEIN"/>
    <property type="match status" value="1"/>
</dbReference>
<dbReference type="Gene3D" id="2.50.20.10">
    <property type="entry name" value="Lipoprotein localisation LolA/LolB/LppX"/>
    <property type="match status" value="1"/>
</dbReference>
<feature type="signal peptide" evidence="1">
    <location>
        <begin position="1"/>
        <end position="23"/>
    </location>
</feature>
<organism evidence="2 3">
    <name type="scientific">Terribacillus saccharophilus</name>
    <dbReference type="NCBI Taxonomy" id="361277"/>
    <lineage>
        <taxon>Bacteria</taxon>
        <taxon>Bacillati</taxon>
        <taxon>Bacillota</taxon>
        <taxon>Bacilli</taxon>
        <taxon>Bacillales</taxon>
        <taxon>Bacillaceae</taxon>
        <taxon>Terribacillus</taxon>
    </lineage>
</organism>
<dbReference type="InterPro" id="IPR029046">
    <property type="entry name" value="LolA/LolB/LppX"/>
</dbReference>
<gene>
    <name evidence="2" type="ORF">CHI12_07300</name>
</gene>
<sequence>MKKIAGLIVFAAFLFLLTGCSEASQEDVVKKLEETSAELQGYKAEATMKLNTGEEQQAYGIDVWYQKDNHYRVLLKNDTDEHGSQVILRNKDGVFVLTPALRKSFKFQSEWPYNSSQPYLYQSLVQDVLKDNNATFESTEEHYVFKTKTTYQNNTTLPYQEIYFNKKTYTPELVKVLDKDKKPMVEVAFSAFKLDPKFGEKDFELENNMTGSLSGVPASAVPNEQQGLTVLYPTETAGATLAEEKEVSADGKERVILTYEGEKSFTLVQEQAGVSETAAATAAIPASGEPISLGFTVGAITSSSLTWTNNGVDYMLASEELTREEIQEVAASINGQAMK</sequence>
<evidence type="ECO:0000313" key="2">
    <source>
        <dbReference type="EMBL" id="PAE08220.1"/>
    </source>
</evidence>
<dbReference type="PANTHER" id="PTHR37507:SF2">
    <property type="entry name" value="SPORULATION PROTEIN YDCC"/>
    <property type="match status" value="1"/>
</dbReference>
<reference evidence="2 3" key="1">
    <citation type="submission" date="2017-07" db="EMBL/GenBank/DDBJ databases">
        <title>Isolation and whole genome analysis of endospore-forming bacteria from heroin.</title>
        <authorList>
            <person name="Kalinowski J."/>
            <person name="Ahrens B."/>
            <person name="Al-Dilaimi A."/>
            <person name="Winkler A."/>
            <person name="Wibberg D."/>
            <person name="Schleenbecker U."/>
            <person name="Ruckert C."/>
            <person name="Wolfel R."/>
            <person name="Grass G."/>
        </authorList>
    </citation>
    <scope>NUCLEOTIDE SEQUENCE [LARGE SCALE GENOMIC DNA]</scope>
    <source>
        <strain evidence="2 3">7509</strain>
    </source>
</reference>
<dbReference type="EMBL" id="NPBH01000027">
    <property type="protein sequence ID" value="PAE08220.1"/>
    <property type="molecule type" value="Genomic_DNA"/>
</dbReference>
<keyword evidence="1" id="KW-0732">Signal</keyword>
<dbReference type="Proteomes" id="UP000216475">
    <property type="component" value="Unassembled WGS sequence"/>
</dbReference>
<dbReference type="RefSeq" id="WP_095269504.1">
    <property type="nucleotide sequence ID" value="NZ_NPBH01000027.1"/>
</dbReference>
<accession>A0A268HEF3</accession>
<name>A0A268HEF3_9BACI</name>
<evidence type="ECO:0000313" key="3">
    <source>
        <dbReference type="Proteomes" id="UP000216475"/>
    </source>
</evidence>
<proteinExistence type="predicted"/>
<dbReference type="AlphaFoldDB" id="A0A268HEF3"/>